<dbReference type="EMBL" id="FUWJ01000001">
    <property type="protein sequence ID" value="SJZ58104.1"/>
    <property type="molecule type" value="Genomic_DNA"/>
</dbReference>
<dbReference type="OrthoDB" id="163436at2"/>
<dbReference type="AlphaFoldDB" id="A0A1T4LUG8"/>
<sequence>MPADFFDSNVLLYLASSDTRKADRAEALLAQGGAISVQVLNEITNMARRKMRLSWEETHAFLSLLRGALTIHPVTIETHATGLALAERYTLSTFDAMIAASAIQAGCETLWSEDMQDGMVLDERIRVSNPFH</sequence>
<dbReference type="InterPro" id="IPR029060">
    <property type="entry name" value="PIN-like_dom_sf"/>
</dbReference>
<dbReference type="Pfam" id="PF01850">
    <property type="entry name" value="PIN"/>
    <property type="match status" value="1"/>
</dbReference>
<evidence type="ECO:0000259" key="1">
    <source>
        <dbReference type="Pfam" id="PF01850"/>
    </source>
</evidence>
<dbReference type="SUPFAM" id="SSF88723">
    <property type="entry name" value="PIN domain-like"/>
    <property type="match status" value="1"/>
</dbReference>
<dbReference type="PANTHER" id="PTHR38826">
    <property type="entry name" value="RIBONUCLEASE VAPC13"/>
    <property type="match status" value="1"/>
</dbReference>
<dbReference type="InterPro" id="IPR002716">
    <property type="entry name" value="PIN_dom"/>
</dbReference>
<dbReference type="Gene3D" id="3.40.50.1010">
    <property type="entry name" value="5'-nuclease"/>
    <property type="match status" value="1"/>
</dbReference>
<keyword evidence="3" id="KW-1185">Reference proteome</keyword>
<dbReference type="STRING" id="225324.SAMN02745126_01717"/>
<evidence type="ECO:0000313" key="3">
    <source>
        <dbReference type="Proteomes" id="UP000190092"/>
    </source>
</evidence>
<organism evidence="2 3">
    <name type="scientific">Enhydrobacter aerosaccus</name>
    <dbReference type="NCBI Taxonomy" id="225324"/>
    <lineage>
        <taxon>Bacteria</taxon>
        <taxon>Pseudomonadati</taxon>
        <taxon>Pseudomonadota</taxon>
        <taxon>Alphaproteobacteria</taxon>
        <taxon>Hyphomicrobiales</taxon>
        <taxon>Enhydrobacter</taxon>
    </lineage>
</organism>
<evidence type="ECO:0000313" key="2">
    <source>
        <dbReference type="EMBL" id="SJZ58104.1"/>
    </source>
</evidence>
<proteinExistence type="predicted"/>
<name>A0A1T4LUG8_9HYPH</name>
<gene>
    <name evidence="2" type="ORF">SAMN02745126_01717</name>
</gene>
<dbReference type="CDD" id="cd18692">
    <property type="entry name" value="PIN_VapC-like"/>
    <property type="match status" value="1"/>
</dbReference>
<dbReference type="RefSeq" id="WP_085933315.1">
    <property type="nucleotide sequence ID" value="NZ_FUWJ01000001.1"/>
</dbReference>
<accession>A0A1T4LUG8</accession>
<protein>
    <submittedName>
        <fullName evidence="2">Predicted nucleic acid-binding protein, contains PIN domain</fullName>
    </submittedName>
</protein>
<dbReference type="Proteomes" id="UP000190092">
    <property type="component" value="Unassembled WGS sequence"/>
</dbReference>
<feature type="domain" description="PIN" evidence="1">
    <location>
        <begin position="5"/>
        <end position="114"/>
    </location>
</feature>
<dbReference type="PANTHER" id="PTHR38826:SF5">
    <property type="entry name" value="RIBONUCLEASE VAPC13"/>
    <property type="match status" value="1"/>
</dbReference>
<dbReference type="InterPro" id="IPR052106">
    <property type="entry name" value="PINc/VapC_TA"/>
</dbReference>
<reference evidence="3" key="1">
    <citation type="submission" date="2017-02" db="EMBL/GenBank/DDBJ databases">
        <authorList>
            <person name="Varghese N."/>
            <person name="Submissions S."/>
        </authorList>
    </citation>
    <scope>NUCLEOTIDE SEQUENCE [LARGE SCALE GENOMIC DNA]</scope>
    <source>
        <strain evidence="3">ATCC 27094</strain>
    </source>
</reference>